<organism evidence="4 6">
    <name type="scientific">Prunus armeniaca</name>
    <name type="common">Apricot</name>
    <name type="synonym">Armeniaca vulgaris</name>
    <dbReference type="NCBI Taxonomy" id="36596"/>
    <lineage>
        <taxon>Eukaryota</taxon>
        <taxon>Viridiplantae</taxon>
        <taxon>Streptophyta</taxon>
        <taxon>Embryophyta</taxon>
        <taxon>Tracheophyta</taxon>
        <taxon>Spermatophyta</taxon>
        <taxon>Magnoliopsida</taxon>
        <taxon>eudicotyledons</taxon>
        <taxon>Gunneridae</taxon>
        <taxon>Pentapetalae</taxon>
        <taxon>rosids</taxon>
        <taxon>fabids</taxon>
        <taxon>Rosales</taxon>
        <taxon>Rosaceae</taxon>
        <taxon>Amygdaloideae</taxon>
        <taxon>Amygdaleae</taxon>
        <taxon>Prunus</taxon>
    </lineage>
</organism>
<evidence type="ECO:0000313" key="5">
    <source>
        <dbReference type="Proteomes" id="UP000507222"/>
    </source>
</evidence>
<keyword evidence="2" id="KW-0732">Signal</keyword>
<evidence type="ECO:0008006" key="7">
    <source>
        <dbReference type="Google" id="ProtNLM"/>
    </source>
</evidence>
<feature type="chain" id="PRO_5036388626" description="Proline-rich protein 4-like" evidence="2">
    <location>
        <begin position="29"/>
        <end position="164"/>
    </location>
</feature>
<evidence type="ECO:0000313" key="3">
    <source>
        <dbReference type="EMBL" id="CAB4268446.1"/>
    </source>
</evidence>
<dbReference type="AlphaFoldDB" id="A0A6J5WEM9"/>
<name>A0A6J5WEM9_PRUAR</name>
<feature type="region of interest" description="Disordered" evidence="1">
    <location>
        <begin position="130"/>
        <end position="164"/>
    </location>
</feature>
<dbReference type="EMBL" id="CAEKDK010000002">
    <property type="protein sequence ID" value="CAB4268446.1"/>
    <property type="molecule type" value="Genomic_DNA"/>
</dbReference>
<evidence type="ECO:0000256" key="2">
    <source>
        <dbReference type="SAM" id="SignalP"/>
    </source>
</evidence>
<reference evidence="4 5" key="2">
    <citation type="submission" date="2020-05" db="EMBL/GenBank/DDBJ databases">
        <authorList>
            <person name="Campoy J."/>
            <person name="Schneeberger K."/>
            <person name="Spophaly S."/>
        </authorList>
    </citation>
    <scope>NUCLEOTIDE SEQUENCE [LARGE SCALE GENOMIC DNA]</scope>
    <source>
        <strain evidence="4">PruArmRojPasFocal</strain>
    </source>
</reference>
<dbReference type="OrthoDB" id="1166729at2759"/>
<protein>
    <recommendedName>
        <fullName evidence="7">Proline-rich protein 4-like</fullName>
    </recommendedName>
</protein>
<evidence type="ECO:0000313" key="4">
    <source>
        <dbReference type="EMBL" id="CAB4298831.1"/>
    </source>
</evidence>
<reference evidence="6" key="1">
    <citation type="journal article" date="2020" name="Genome Biol.">
        <title>Gamete binning: chromosome-level and haplotype-resolved genome assembly enabled by high-throughput single-cell sequencing of gamete genomes.</title>
        <authorList>
            <person name="Campoy J.A."/>
            <person name="Sun H."/>
            <person name="Goel M."/>
            <person name="Jiao W.-B."/>
            <person name="Folz-Donahue K."/>
            <person name="Wang N."/>
            <person name="Rubio M."/>
            <person name="Liu C."/>
            <person name="Kukat C."/>
            <person name="Ruiz D."/>
            <person name="Huettel B."/>
            <person name="Schneeberger K."/>
        </authorList>
    </citation>
    <scope>NUCLEOTIDE SEQUENCE [LARGE SCALE GENOMIC DNA]</scope>
    <source>
        <strain evidence="6">cv. Rojo Pasion</strain>
    </source>
</reference>
<evidence type="ECO:0000256" key="1">
    <source>
        <dbReference type="SAM" id="MobiDB-lite"/>
    </source>
</evidence>
<accession>A0A6J5WEM9</accession>
<sequence length="164" mass="18338">MQTRLAFQGALLGLWFCLFAVSFCYSNAETVEVAGEQVVLDKAFSELQTEAAELNEEGKFAVLTPKPFFKKPPVHKIPIVKKPFPPKPSVKKPPLHKFPTVKKPFPPPVPIFKKPLPPPVPIFKIPPFKKPGHPPVPVVERKIGDPGYRPPEYPSRPFPSPVFN</sequence>
<proteinExistence type="predicted"/>
<dbReference type="Proteomes" id="UP000507245">
    <property type="component" value="Unassembled WGS sequence"/>
</dbReference>
<evidence type="ECO:0000313" key="6">
    <source>
        <dbReference type="Proteomes" id="UP000507245"/>
    </source>
</evidence>
<dbReference type="Proteomes" id="UP000507222">
    <property type="component" value="Unassembled WGS sequence"/>
</dbReference>
<gene>
    <name evidence="3" type="ORF">CURHAP_LOCUS12016</name>
    <name evidence="4" type="ORF">ORAREDHAP_LOCUS11665</name>
</gene>
<dbReference type="EMBL" id="CAEKKB010000002">
    <property type="protein sequence ID" value="CAB4298831.1"/>
    <property type="molecule type" value="Genomic_DNA"/>
</dbReference>
<feature type="signal peptide" evidence="2">
    <location>
        <begin position="1"/>
        <end position="28"/>
    </location>
</feature>
<feature type="compositionally biased region" description="Pro residues" evidence="1">
    <location>
        <begin position="148"/>
        <end position="164"/>
    </location>
</feature>
<keyword evidence="6" id="KW-1185">Reference proteome</keyword>